<dbReference type="Proteomes" id="UP000265180">
    <property type="component" value="Chromosome 8"/>
</dbReference>
<reference evidence="11" key="4">
    <citation type="submission" date="2025-09" db="UniProtKB">
        <authorList>
            <consortium name="Ensembl"/>
        </authorList>
    </citation>
    <scope>IDENTIFICATION</scope>
    <source>
        <strain evidence="11">HNI</strain>
    </source>
</reference>
<evidence type="ECO:0000313" key="12">
    <source>
        <dbReference type="Proteomes" id="UP000265180"/>
    </source>
</evidence>
<dbReference type="PANTHER" id="PTHR11629">
    <property type="entry name" value="VACUOLAR PROTON ATPASES"/>
    <property type="match status" value="1"/>
</dbReference>
<reference evidence="11 12" key="2">
    <citation type="submission" date="2017-04" db="EMBL/GenBank/DDBJ databases">
        <title>CpG methylation of centromeres and impact of large insertions on vertebrate speciation.</title>
        <authorList>
            <person name="Ichikawa K."/>
            <person name="Yoshimura J."/>
            <person name="Morishita S."/>
        </authorList>
    </citation>
    <scope>NUCLEOTIDE SEQUENCE</scope>
    <source>
        <strain evidence="11 12">HNI</strain>
    </source>
</reference>
<evidence type="ECO:0000256" key="4">
    <source>
        <dbReference type="ARBA" id="ARBA00022692"/>
    </source>
</evidence>
<comment type="subcellular location">
    <subcellularLocation>
        <location evidence="1">Membrane</location>
        <topology evidence="1">Multi-pass membrane protein</topology>
    </subcellularLocation>
</comment>
<keyword evidence="4 9" id="KW-0812">Transmembrane</keyword>
<feature type="coiled-coil region" evidence="10">
    <location>
        <begin position="58"/>
        <end position="121"/>
    </location>
</feature>
<dbReference type="PIRSF" id="PIRSF001293">
    <property type="entry name" value="ATP6V0A1"/>
    <property type="match status" value="1"/>
</dbReference>
<dbReference type="GO" id="GO:0046961">
    <property type="term" value="F:proton-transporting ATPase activity, rotational mechanism"/>
    <property type="evidence" value="ECO:0007669"/>
    <property type="project" value="InterPro"/>
</dbReference>
<dbReference type="GO" id="GO:0000220">
    <property type="term" value="C:vacuolar proton-transporting V-type ATPase, V0 domain"/>
    <property type="evidence" value="ECO:0007669"/>
    <property type="project" value="InterPro"/>
</dbReference>
<dbReference type="AlphaFoldDB" id="A0A3P9LY34"/>
<keyword evidence="7 9" id="KW-0406">Ion transport</keyword>
<keyword evidence="3 9" id="KW-0813">Transport</keyword>
<dbReference type="Ensembl" id="ENSORLT00020003843.1">
    <property type="protein sequence ID" value="ENSORLP00020025667.1"/>
    <property type="gene ID" value="ENSORLG00020007901.1"/>
</dbReference>
<evidence type="ECO:0000256" key="6">
    <source>
        <dbReference type="ARBA" id="ARBA00022989"/>
    </source>
</evidence>
<accession>A0A3P9LY34</accession>
<keyword evidence="5 9" id="KW-0375">Hydrogen ion transport</keyword>
<evidence type="ECO:0000256" key="8">
    <source>
        <dbReference type="ARBA" id="ARBA00023136"/>
    </source>
</evidence>
<name>A0A3P9LY34_ORYLA</name>
<keyword evidence="6 9" id="KW-1133">Transmembrane helix</keyword>
<evidence type="ECO:0000256" key="2">
    <source>
        <dbReference type="ARBA" id="ARBA00009904"/>
    </source>
</evidence>
<protein>
    <recommendedName>
        <fullName evidence="9">V-type proton ATPase subunit a</fullName>
    </recommendedName>
</protein>
<organism evidence="11 12">
    <name type="scientific">Oryzias latipes</name>
    <name type="common">Japanese rice fish</name>
    <name type="synonym">Japanese killifish</name>
    <dbReference type="NCBI Taxonomy" id="8090"/>
    <lineage>
        <taxon>Eukaryota</taxon>
        <taxon>Metazoa</taxon>
        <taxon>Chordata</taxon>
        <taxon>Craniata</taxon>
        <taxon>Vertebrata</taxon>
        <taxon>Euteleostomi</taxon>
        <taxon>Actinopterygii</taxon>
        <taxon>Neopterygii</taxon>
        <taxon>Teleostei</taxon>
        <taxon>Neoteleostei</taxon>
        <taxon>Acanthomorphata</taxon>
        <taxon>Ovalentaria</taxon>
        <taxon>Atherinomorphae</taxon>
        <taxon>Beloniformes</taxon>
        <taxon>Adrianichthyidae</taxon>
        <taxon>Oryziinae</taxon>
        <taxon>Oryzias</taxon>
    </lineage>
</organism>
<feature type="transmembrane region" description="Helical" evidence="9">
    <location>
        <begin position="387"/>
        <end position="411"/>
    </location>
</feature>
<evidence type="ECO:0000256" key="7">
    <source>
        <dbReference type="ARBA" id="ARBA00023065"/>
    </source>
</evidence>
<evidence type="ECO:0000256" key="10">
    <source>
        <dbReference type="SAM" id="Coils"/>
    </source>
</evidence>
<feature type="transmembrane region" description="Helical" evidence="9">
    <location>
        <begin position="529"/>
        <end position="550"/>
    </location>
</feature>
<reference evidence="11" key="3">
    <citation type="submission" date="2025-08" db="UniProtKB">
        <authorList>
            <consortium name="Ensembl"/>
        </authorList>
    </citation>
    <scope>IDENTIFICATION</scope>
    <source>
        <strain evidence="11">HNI</strain>
    </source>
</reference>
<feature type="transmembrane region" description="Helical" evidence="9">
    <location>
        <begin position="735"/>
        <end position="759"/>
    </location>
</feature>
<evidence type="ECO:0000256" key="5">
    <source>
        <dbReference type="ARBA" id="ARBA00022781"/>
    </source>
</evidence>
<evidence type="ECO:0000256" key="1">
    <source>
        <dbReference type="ARBA" id="ARBA00004141"/>
    </source>
</evidence>
<dbReference type="InterPro" id="IPR002490">
    <property type="entry name" value="V-ATPase_116kDa_su"/>
</dbReference>
<dbReference type="Pfam" id="PF01496">
    <property type="entry name" value="V_ATPase_I"/>
    <property type="match status" value="1"/>
</dbReference>
<keyword evidence="8 9" id="KW-0472">Membrane</keyword>
<evidence type="ECO:0000256" key="3">
    <source>
        <dbReference type="ARBA" id="ARBA00022448"/>
    </source>
</evidence>
<keyword evidence="10" id="KW-0175">Coiled coil</keyword>
<dbReference type="InterPro" id="IPR026028">
    <property type="entry name" value="V-type_ATPase_116kDa_su_euka"/>
</dbReference>
<feature type="transmembrane region" description="Helical" evidence="9">
    <location>
        <begin position="431"/>
        <end position="450"/>
    </location>
</feature>
<comment type="similarity">
    <text evidence="2 9">Belongs to the V-ATPase 116 kDa subunit family.</text>
</comment>
<dbReference type="PANTHER" id="PTHR11629:SF91">
    <property type="entry name" value="V-TYPE PROTON ATPASE SUBUNIT A"/>
    <property type="match status" value="1"/>
</dbReference>
<comment type="function">
    <text evidence="9">Essential component of the vacuolar proton pump (V-ATPase), a multimeric enzyme that catalyzes the translocation of protons across the membranes. Required for assembly and activity of the V-ATPase.</text>
</comment>
<evidence type="ECO:0000313" key="11">
    <source>
        <dbReference type="Ensembl" id="ENSORLP00020025667.1"/>
    </source>
</evidence>
<evidence type="ECO:0000256" key="9">
    <source>
        <dbReference type="RuleBase" id="RU361189"/>
    </source>
</evidence>
<proteinExistence type="inferred from homology"/>
<sequence length="803" mass="92346">MGQLFRSEEMTLAQLFLQSEAAYCCVSELGEIGMVQFRDLNPDVNVFQRKFVNEVRRCEEMDRKLRFVEKEIKKANLAILDTGENPEVPFPRDMIDLEATFEKLENELKEINTNQEALKKNFLELTELKHILRRTQQFFDEVGFLQTSDTFFFFLFVAGVIGRERIPTFERMLWRVCRGNVFLRQADIEDPLEDPTTGDQVHKSVFIIFFQGDQLKNRVKKICEGFRATLYPCPETPQERKEMLAGVNARIDDLQMVLNQTEDHRQRVLQAAAKTVRVWFIKVRKMKAIYHTLNLCNIDVTQKCLIAEVWCPVSDMDSIQFALRRGTEKSGSTVPSILNSMQTKQTPPTYNKTNKFTSGFQNIVDAYGIGSYREINPAPYTIITFPFLFAVMFGDLGHGALMTAAALYLVLRESRLMAQKNDNEIFTMVFAGRYIILLMGIFSMYTGLIYNDCFSKALNIFGSGWSVRPMFGERGANWFTTLSENHVLQLDPAVDGVFKGPYPIGIDPIWSISINKLTFLNSFKMKMSVILGVIHMLFGVSLSLFNHLYFKKPLNIYLGFIPEIVFMSCLFGYLVILIFFKWVSFDARTSKDAPSLLIAFINMFLFQYSDPSNKPLYRGQMGLQIFLVIIALACVPCMLIVKTLVLRRQYLWQKHLVRLCRYAKLSKTYPSCPLTQFNFTDVAVHQAIHTIEYCLGCISNTASYLRLWALSLAHAQLSEVLWSMVMRIGLSSRSFGGFILLALIFFFFAVLTVAILLIMEGLSAFLHALRLHWVEFQNKFYGGQGFKFLPFTFESILDGRFEE</sequence>
<feature type="transmembrane region" description="Helical" evidence="9">
    <location>
        <begin position="621"/>
        <end position="645"/>
    </location>
</feature>
<reference key="1">
    <citation type="journal article" date="2007" name="Nature">
        <title>The medaka draft genome and insights into vertebrate genome evolution.</title>
        <authorList>
            <person name="Kasahara M."/>
            <person name="Naruse K."/>
            <person name="Sasaki S."/>
            <person name="Nakatani Y."/>
            <person name="Qu W."/>
            <person name="Ahsan B."/>
            <person name="Yamada T."/>
            <person name="Nagayasu Y."/>
            <person name="Doi K."/>
            <person name="Kasai Y."/>
            <person name="Jindo T."/>
            <person name="Kobayashi D."/>
            <person name="Shimada A."/>
            <person name="Toyoda A."/>
            <person name="Kuroki Y."/>
            <person name="Fujiyama A."/>
            <person name="Sasaki T."/>
            <person name="Shimizu A."/>
            <person name="Asakawa S."/>
            <person name="Shimizu N."/>
            <person name="Hashimoto S."/>
            <person name="Yang J."/>
            <person name="Lee Y."/>
            <person name="Matsushima K."/>
            <person name="Sugano S."/>
            <person name="Sakaizumi M."/>
            <person name="Narita T."/>
            <person name="Ohishi K."/>
            <person name="Haga S."/>
            <person name="Ohta F."/>
            <person name="Nomoto H."/>
            <person name="Nogata K."/>
            <person name="Morishita T."/>
            <person name="Endo T."/>
            <person name="Shin-I T."/>
            <person name="Takeda H."/>
            <person name="Morishita S."/>
            <person name="Kohara Y."/>
        </authorList>
    </citation>
    <scope>NUCLEOTIDE SEQUENCE [LARGE SCALE GENOMIC DNA]</scope>
    <source>
        <strain>Hd-rR</strain>
    </source>
</reference>
<feature type="transmembrane region" description="Helical" evidence="9">
    <location>
        <begin position="556"/>
        <end position="580"/>
    </location>
</feature>